<feature type="compositionally biased region" description="Polar residues" evidence="1">
    <location>
        <begin position="217"/>
        <end position="240"/>
    </location>
</feature>
<name>A0A2V1DS45_9PLEO</name>
<accession>A0A2V1DS45</accession>
<dbReference type="OrthoDB" id="3675232at2759"/>
<feature type="region of interest" description="Disordered" evidence="1">
    <location>
        <begin position="1"/>
        <end position="22"/>
    </location>
</feature>
<dbReference type="EMBL" id="KZ805380">
    <property type="protein sequence ID" value="PVI00025.1"/>
    <property type="molecule type" value="Genomic_DNA"/>
</dbReference>
<organism evidence="2 3">
    <name type="scientific">Periconia macrospinosa</name>
    <dbReference type="NCBI Taxonomy" id="97972"/>
    <lineage>
        <taxon>Eukaryota</taxon>
        <taxon>Fungi</taxon>
        <taxon>Dikarya</taxon>
        <taxon>Ascomycota</taxon>
        <taxon>Pezizomycotina</taxon>
        <taxon>Dothideomycetes</taxon>
        <taxon>Pleosporomycetidae</taxon>
        <taxon>Pleosporales</taxon>
        <taxon>Massarineae</taxon>
        <taxon>Periconiaceae</taxon>
        <taxon>Periconia</taxon>
    </lineage>
</organism>
<protein>
    <submittedName>
        <fullName evidence="2">Uncharacterized protein</fullName>
    </submittedName>
</protein>
<sequence>MESKEPKEHYVESEDDSDGGFRKKTYRHVTNAFGDDCPPKNLPFSNGNLTAAEILAYRPHWLKSVDVVNRFLTNGATYSISATMINEFRDFSEGQALKSNPVLKMAQGSRGAAVNKKWSIGNHQEHFKDRVWDTTSLNTLICELFWFPLGCAHSSVNWCLEPPGHEYVFPSEFEKVLDLVGVPINVTALHHEKQAFVCRLNTAIGAISLRQSTSFLADPSPSSAQPHTQPTSMSRLNSRTRLAGLNGRSRHLVSDEEPSETDTDIQPNRRRSTRNTRTINYAESDEETAGYSTAASWTTEESLARRTRAATKGLFKPRQDKDQDGEWESDNQAYGFAASTFNPETGRFDKSKEQMNAEWHTWVHKHVLTDGLSPRNIHLPAQKPTLGNLKEDSSPPSPKTVAAAVRAYESRVPIYLKAPVLDPLRPAVDEHTIWLYSADGCKTEEERWESALSSTRFNGPRKHAPYRELYRLTEPDVKDTSDWAENIRWAKEQYREFGSKTWTEYDYHLETITQVRRNTNWVSEEALNSGL</sequence>
<evidence type="ECO:0000313" key="2">
    <source>
        <dbReference type="EMBL" id="PVI00025.1"/>
    </source>
</evidence>
<feature type="compositionally biased region" description="Basic and acidic residues" evidence="1">
    <location>
        <begin position="1"/>
        <end position="12"/>
    </location>
</feature>
<feature type="region of interest" description="Disordered" evidence="1">
    <location>
        <begin position="217"/>
        <end position="294"/>
    </location>
</feature>
<gene>
    <name evidence="2" type="ORF">DM02DRAFT_655793</name>
</gene>
<keyword evidence="3" id="KW-1185">Reference proteome</keyword>
<dbReference type="Proteomes" id="UP000244855">
    <property type="component" value="Unassembled WGS sequence"/>
</dbReference>
<dbReference type="AlphaFoldDB" id="A0A2V1DS45"/>
<evidence type="ECO:0000256" key="1">
    <source>
        <dbReference type="SAM" id="MobiDB-lite"/>
    </source>
</evidence>
<reference evidence="2 3" key="1">
    <citation type="journal article" date="2018" name="Sci. Rep.">
        <title>Comparative genomics provides insights into the lifestyle and reveals functional heterogeneity of dark septate endophytic fungi.</title>
        <authorList>
            <person name="Knapp D.G."/>
            <person name="Nemeth J.B."/>
            <person name="Barry K."/>
            <person name="Hainaut M."/>
            <person name="Henrissat B."/>
            <person name="Johnson J."/>
            <person name="Kuo A."/>
            <person name="Lim J.H.P."/>
            <person name="Lipzen A."/>
            <person name="Nolan M."/>
            <person name="Ohm R.A."/>
            <person name="Tamas L."/>
            <person name="Grigoriev I.V."/>
            <person name="Spatafora J.W."/>
            <person name="Nagy L.G."/>
            <person name="Kovacs G.M."/>
        </authorList>
    </citation>
    <scope>NUCLEOTIDE SEQUENCE [LARGE SCALE GENOMIC DNA]</scope>
    <source>
        <strain evidence="2 3">DSE2036</strain>
    </source>
</reference>
<proteinExistence type="predicted"/>
<evidence type="ECO:0000313" key="3">
    <source>
        <dbReference type="Proteomes" id="UP000244855"/>
    </source>
</evidence>